<dbReference type="InterPro" id="IPR047153">
    <property type="entry name" value="TRIM45/56/19-like"/>
</dbReference>
<feature type="compositionally biased region" description="Low complexity" evidence="5">
    <location>
        <begin position="571"/>
        <end position="585"/>
    </location>
</feature>
<dbReference type="Pfam" id="PF00643">
    <property type="entry name" value="zf-B_box"/>
    <property type="match status" value="1"/>
</dbReference>
<feature type="domain" description="B box-type" evidence="7">
    <location>
        <begin position="151"/>
        <end position="192"/>
    </location>
</feature>
<dbReference type="SUPFAM" id="SSF57845">
    <property type="entry name" value="B-box zinc-binding domain"/>
    <property type="match status" value="1"/>
</dbReference>
<keyword evidence="3" id="KW-0862">Zinc</keyword>
<feature type="compositionally biased region" description="Basic residues" evidence="5">
    <location>
        <begin position="1140"/>
        <end position="1159"/>
    </location>
</feature>
<dbReference type="InterPro" id="IPR017907">
    <property type="entry name" value="Znf_RING_CS"/>
</dbReference>
<evidence type="ECO:0000259" key="7">
    <source>
        <dbReference type="PROSITE" id="PS50119"/>
    </source>
</evidence>
<proteinExistence type="predicted"/>
<dbReference type="InterPro" id="IPR013083">
    <property type="entry name" value="Znf_RING/FYVE/PHD"/>
</dbReference>
<accession>A0A8U0PYL7</accession>
<dbReference type="Gene3D" id="3.30.40.10">
    <property type="entry name" value="Zinc/RING finger domain, C3HC4 (zinc finger)"/>
    <property type="match status" value="2"/>
</dbReference>
<evidence type="ECO:0000313" key="8">
    <source>
        <dbReference type="Proteomes" id="UP000808372"/>
    </source>
</evidence>
<dbReference type="GO" id="GO:0008270">
    <property type="term" value="F:zinc ion binding"/>
    <property type="evidence" value="ECO:0007669"/>
    <property type="project" value="UniProtKB-KW"/>
</dbReference>
<dbReference type="InterPro" id="IPR011011">
    <property type="entry name" value="Znf_FYVE_PHD"/>
</dbReference>
<feature type="region of interest" description="Disordered" evidence="5">
    <location>
        <begin position="547"/>
        <end position="593"/>
    </location>
</feature>
<organism evidence="8 9">
    <name type="scientific">Salvelinus namaycush</name>
    <name type="common">Lake trout</name>
    <name type="synonym">Salmo namaycush</name>
    <dbReference type="NCBI Taxonomy" id="8040"/>
    <lineage>
        <taxon>Eukaryota</taxon>
        <taxon>Metazoa</taxon>
        <taxon>Chordata</taxon>
        <taxon>Craniata</taxon>
        <taxon>Vertebrata</taxon>
        <taxon>Euteleostomi</taxon>
        <taxon>Actinopterygii</taxon>
        <taxon>Neopterygii</taxon>
        <taxon>Teleostei</taxon>
        <taxon>Protacanthopterygii</taxon>
        <taxon>Salmoniformes</taxon>
        <taxon>Salmonidae</taxon>
        <taxon>Salmoninae</taxon>
        <taxon>Salvelinus</taxon>
    </lineage>
</organism>
<dbReference type="PROSITE" id="PS00518">
    <property type="entry name" value="ZF_RING_1"/>
    <property type="match status" value="1"/>
</dbReference>
<dbReference type="SUPFAM" id="SSF57903">
    <property type="entry name" value="FYVE/PHD zinc finger"/>
    <property type="match status" value="1"/>
</dbReference>
<dbReference type="PANTHER" id="PTHR25462">
    <property type="entry name" value="BONUS, ISOFORM C-RELATED"/>
    <property type="match status" value="1"/>
</dbReference>
<dbReference type="GO" id="GO:0061630">
    <property type="term" value="F:ubiquitin protein ligase activity"/>
    <property type="evidence" value="ECO:0007669"/>
    <property type="project" value="TreeGrafter"/>
</dbReference>
<dbReference type="SMART" id="SM00336">
    <property type="entry name" value="BBOX"/>
    <property type="match status" value="2"/>
</dbReference>
<feature type="compositionally biased region" description="Polar residues" evidence="5">
    <location>
        <begin position="641"/>
        <end position="656"/>
    </location>
</feature>
<evidence type="ECO:0000256" key="1">
    <source>
        <dbReference type="ARBA" id="ARBA00022723"/>
    </source>
</evidence>
<dbReference type="CDD" id="cd19775">
    <property type="entry name" value="Bbox2_TIF1_C-VI"/>
    <property type="match status" value="1"/>
</dbReference>
<dbReference type="InterPro" id="IPR001965">
    <property type="entry name" value="Znf_PHD"/>
</dbReference>
<feature type="region of interest" description="Disordered" evidence="5">
    <location>
        <begin position="713"/>
        <end position="739"/>
    </location>
</feature>
<feature type="region of interest" description="Disordered" evidence="5">
    <location>
        <begin position="1117"/>
        <end position="1179"/>
    </location>
</feature>
<dbReference type="Gene3D" id="3.30.160.60">
    <property type="entry name" value="Classic Zinc Finger"/>
    <property type="match status" value="1"/>
</dbReference>
<evidence type="ECO:0000256" key="5">
    <source>
        <dbReference type="SAM" id="MobiDB-lite"/>
    </source>
</evidence>
<reference evidence="9" key="1">
    <citation type="submission" date="2025-08" db="UniProtKB">
        <authorList>
            <consortium name="RefSeq"/>
        </authorList>
    </citation>
    <scope>IDENTIFICATION</scope>
    <source>
        <tissue evidence="9">White muscle</tissue>
    </source>
</reference>
<dbReference type="InterPro" id="IPR001841">
    <property type="entry name" value="Znf_RING"/>
</dbReference>
<feature type="compositionally biased region" description="Pro residues" evidence="5">
    <location>
        <begin position="397"/>
        <end position="410"/>
    </location>
</feature>
<feature type="compositionally biased region" description="Basic and acidic residues" evidence="5">
    <location>
        <begin position="367"/>
        <end position="376"/>
    </location>
</feature>
<keyword evidence="8" id="KW-1185">Reference proteome</keyword>
<feature type="compositionally biased region" description="Polar residues" evidence="5">
    <location>
        <begin position="838"/>
        <end position="870"/>
    </location>
</feature>
<dbReference type="GeneID" id="120031303"/>
<name>A0A8U0PYL7_SALNM</name>
<dbReference type="SMART" id="SM00184">
    <property type="entry name" value="RING"/>
    <property type="match status" value="2"/>
</dbReference>
<dbReference type="PROSITE" id="PS50089">
    <property type="entry name" value="ZF_RING_2"/>
    <property type="match status" value="1"/>
</dbReference>
<feature type="compositionally biased region" description="Low complexity" evidence="5">
    <location>
        <begin position="1117"/>
        <end position="1126"/>
    </location>
</feature>
<keyword evidence="2 4" id="KW-0863">Zinc-finger</keyword>
<feature type="region of interest" description="Disordered" evidence="5">
    <location>
        <begin position="625"/>
        <end position="664"/>
    </location>
</feature>
<dbReference type="KEGG" id="snh:120031303"/>
<dbReference type="RefSeq" id="XP_038832926.1">
    <property type="nucleotide sequence ID" value="XM_038976998.1"/>
</dbReference>
<keyword evidence="1" id="KW-0479">Metal-binding</keyword>
<dbReference type="CDD" id="cd15541">
    <property type="entry name" value="PHD_TIF1_like"/>
    <property type="match status" value="1"/>
</dbReference>
<dbReference type="Proteomes" id="UP000808372">
    <property type="component" value="Chromosome 37"/>
</dbReference>
<evidence type="ECO:0000256" key="4">
    <source>
        <dbReference type="PROSITE-ProRule" id="PRU00024"/>
    </source>
</evidence>
<dbReference type="AlphaFoldDB" id="A0A8U0PYL7"/>
<protein>
    <submittedName>
        <fullName evidence="9">E3 ubiquitin-protein ligase TRIM33-like isoform X1</fullName>
    </submittedName>
</protein>
<dbReference type="PANTHER" id="PTHR25462:SF304">
    <property type="entry name" value="BONUS, ISOFORM C"/>
    <property type="match status" value="1"/>
</dbReference>
<evidence type="ECO:0000313" key="9">
    <source>
        <dbReference type="RefSeq" id="XP_038832926.1"/>
    </source>
</evidence>
<dbReference type="SMART" id="SM00249">
    <property type="entry name" value="PHD"/>
    <property type="match status" value="1"/>
</dbReference>
<feature type="region of interest" description="Disordered" evidence="5">
    <location>
        <begin position="367"/>
        <end position="461"/>
    </location>
</feature>
<evidence type="ECO:0000256" key="2">
    <source>
        <dbReference type="ARBA" id="ARBA00022771"/>
    </source>
</evidence>
<evidence type="ECO:0000259" key="6">
    <source>
        <dbReference type="PROSITE" id="PS50089"/>
    </source>
</evidence>
<feature type="region of interest" description="Disordered" evidence="5">
    <location>
        <begin position="778"/>
        <end position="870"/>
    </location>
</feature>
<feature type="domain" description="B box-type" evidence="7">
    <location>
        <begin position="98"/>
        <end position="144"/>
    </location>
</feature>
<gene>
    <name evidence="9" type="primary">LOC120031303</name>
</gene>
<sequence length="1179" mass="129608">MYHGGQSGGGFPFGPNVVNESGTYGNCVLCGLTLNHERYPQLLPCLHSICQACLPPVNPGLQKDLSISPACPSCDMPFTILEVKDNLFIKNSSNDLWTGNVQCTCCEGFVASGWCVECGEALCSECVSAHRRVKVTKDHTIRLQPPTGVSAPTVFCPTHKHEPIKLFCLTCDQLTCRDCQLMDHRNHSFQFLHEAMASQKDQLQSLVQRVRQQRVAVKQSLLDMDGRLLDITQLKSKLRESLKRMLFATVQLLKSRATSLYNNIETMCNAEVAGIETRRSALNKLGQRQDYVADFAEKALNVEDFFALLSCKGQIGSQLQHLLTQSTEPPGTMLKLQLVITDDFKKQIACFGKLLGDIVPFAQSHVSQDKPLENQERPNAPSGQTSSCAPNMSIHSVPPPHNPVFQPPRPSYTAPSNPHSQPSTSREPPPYRSLPVHTPSSLPLSHPVTPQPCPSTLAPSHPSLNIHNPPFCLPSNPAQPSLVPALHVQSPLVPTNPAQPSLFPSLHVQSPLVPTNHAQLSPVQPPTSPSLQPLIEATPRLYGMFKATPPPGPGRSRRGKDGKSWTFHSYSPGEIGHPPSGSSSPAAVAQHQKRNFPKSQLLWILHQPPSVNPIPVLPVKALADSPCDRSLPPTGLADPDPNSQARENEPTSTVTELETDPEADSAMELEVPSAWGDRKAAACSDSTSSDLQFTGTLSTERTSNHLSYSVLTHTHHRKEETDTDPNSKPYSVGRTHTAPHNNKKIAYDQQHEDAKAIRSLHRRVNNWRTELPTRIRVLLEGPSPLPTRTGSVEGPSPLPTRTGSVEGPSLLPTRTGSVEGPSPLPTRTGSVEGPSPLPTRTGSVVATEMPTRQPNTTQPPSLTNGNNVNNSRSWQPRVLIFRLPISTPTPGCALPQFLLVQGASKDEIILQEIAEEHQSHGDDITPPESDSLLWTKALSSPESPPLLQYVTCAACHTVGGSLFCVECGRGYHQDCHIPPISPSFWEEWKCSLCQDLADTTDPYSDDRHRTMCLSLADQRKCEHLLLFLRCENDRNILCSTAEPPSDSICLDSIHGRLLQHRSPPYRTPSEFVSDVWVLFEAMLMNSKDQELVVKLRGSFQRKLGEVFGTALHPSLLSHPNSSWTETGEPEEPTAAESLKRMRKLLNRTKMPKAKKHHSQVRVETDENETNMKKMKKDAD</sequence>
<feature type="compositionally biased region" description="Polar residues" evidence="5">
    <location>
        <begin position="413"/>
        <end position="426"/>
    </location>
</feature>
<feature type="domain" description="RING-type" evidence="6">
    <location>
        <begin position="27"/>
        <end position="75"/>
    </location>
</feature>
<dbReference type="InterPro" id="IPR000315">
    <property type="entry name" value="Znf_B-box"/>
</dbReference>
<feature type="compositionally biased region" description="Polar residues" evidence="5">
    <location>
        <begin position="381"/>
        <end position="394"/>
    </location>
</feature>
<evidence type="ECO:0000256" key="3">
    <source>
        <dbReference type="ARBA" id="ARBA00022833"/>
    </source>
</evidence>
<dbReference type="PROSITE" id="PS50119">
    <property type="entry name" value="ZF_BBOX"/>
    <property type="match status" value="2"/>
</dbReference>
<dbReference type="SUPFAM" id="SSF57850">
    <property type="entry name" value="RING/U-box"/>
    <property type="match status" value="1"/>
</dbReference>